<dbReference type="HOGENOM" id="CLU_1994038_0_0_1"/>
<dbReference type="AlphaFoldDB" id="M3CHH5"/>
<gene>
    <name evidence="1" type="ORF">SEPMUDRAFT_116301</name>
</gene>
<dbReference type="GeneID" id="27898381"/>
<keyword evidence="2" id="KW-1185">Reference proteome</keyword>
<dbReference type="EMBL" id="KB456263">
    <property type="protein sequence ID" value="EMF13243.1"/>
    <property type="molecule type" value="Genomic_DNA"/>
</dbReference>
<sequence>MGLQLEKFIYHQHHRVDVGVSMSSSSSAELEGFDDTERLGFRIPTMSLSIPTYPPDQMLTDPVIISAPTHLLGCSSPTIDTIKRSHISQHPLASACPQVLYRRVVIILKIILHRPAPSCTRICVY</sequence>
<accession>M3CHH5</accession>
<organism evidence="1 2">
    <name type="scientific">Sphaerulina musiva (strain SO2202)</name>
    <name type="common">Poplar stem canker fungus</name>
    <name type="synonym">Septoria musiva</name>
    <dbReference type="NCBI Taxonomy" id="692275"/>
    <lineage>
        <taxon>Eukaryota</taxon>
        <taxon>Fungi</taxon>
        <taxon>Dikarya</taxon>
        <taxon>Ascomycota</taxon>
        <taxon>Pezizomycotina</taxon>
        <taxon>Dothideomycetes</taxon>
        <taxon>Dothideomycetidae</taxon>
        <taxon>Mycosphaerellales</taxon>
        <taxon>Mycosphaerellaceae</taxon>
        <taxon>Sphaerulina</taxon>
    </lineage>
</organism>
<dbReference type="RefSeq" id="XP_016761364.1">
    <property type="nucleotide sequence ID" value="XM_016901244.1"/>
</dbReference>
<name>M3CHH5_SPHMS</name>
<protein>
    <submittedName>
        <fullName evidence="1">Uncharacterized protein</fullName>
    </submittedName>
</protein>
<proteinExistence type="predicted"/>
<evidence type="ECO:0000313" key="1">
    <source>
        <dbReference type="EMBL" id="EMF13243.1"/>
    </source>
</evidence>
<reference evidence="1 2" key="1">
    <citation type="journal article" date="2012" name="PLoS Pathog.">
        <title>Diverse lifestyles and strategies of plant pathogenesis encoded in the genomes of eighteen Dothideomycetes fungi.</title>
        <authorList>
            <person name="Ohm R.A."/>
            <person name="Feau N."/>
            <person name="Henrissat B."/>
            <person name="Schoch C.L."/>
            <person name="Horwitz B.A."/>
            <person name="Barry K.W."/>
            <person name="Condon B.J."/>
            <person name="Copeland A.C."/>
            <person name="Dhillon B."/>
            <person name="Glaser F."/>
            <person name="Hesse C.N."/>
            <person name="Kosti I."/>
            <person name="LaButti K."/>
            <person name="Lindquist E.A."/>
            <person name="Lucas S."/>
            <person name="Salamov A.A."/>
            <person name="Bradshaw R.E."/>
            <person name="Ciuffetti L."/>
            <person name="Hamelin R.C."/>
            <person name="Kema G.H.J."/>
            <person name="Lawrence C."/>
            <person name="Scott J.A."/>
            <person name="Spatafora J.W."/>
            <person name="Turgeon B.G."/>
            <person name="de Wit P.J.G.M."/>
            <person name="Zhong S."/>
            <person name="Goodwin S.B."/>
            <person name="Grigoriev I.V."/>
        </authorList>
    </citation>
    <scope>NUCLEOTIDE SEQUENCE [LARGE SCALE GENOMIC DNA]</scope>
    <source>
        <strain evidence="1 2">SO2202</strain>
    </source>
</reference>
<evidence type="ECO:0000313" key="2">
    <source>
        <dbReference type="Proteomes" id="UP000016931"/>
    </source>
</evidence>
<dbReference type="Proteomes" id="UP000016931">
    <property type="component" value="Unassembled WGS sequence"/>
</dbReference>